<dbReference type="RefSeq" id="WP_179487121.1">
    <property type="nucleotide sequence ID" value="NZ_JACCCW010000001.1"/>
</dbReference>
<protein>
    <recommendedName>
        <fullName evidence="2">ASPIC/UnbV domain-containing protein</fullName>
    </recommendedName>
</protein>
<dbReference type="AlphaFoldDB" id="A0A7Y9PF59"/>
<dbReference type="Gene3D" id="2.130.10.130">
    <property type="entry name" value="Integrin alpha, N-terminal"/>
    <property type="match status" value="3"/>
</dbReference>
<dbReference type="InterPro" id="IPR027039">
    <property type="entry name" value="Crtac1"/>
</dbReference>
<dbReference type="PANTHER" id="PTHR16026">
    <property type="entry name" value="CARTILAGE ACIDIC PROTEIN 1"/>
    <property type="match status" value="1"/>
</dbReference>
<reference evidence="3 4" key="1">
    <citation type="submission" date="2020-07" db="EMBL/GenBank/DDBJ databases">
        <title>Genomic Encyclopedia of Type Strains, Phase IV (KMG-V): Genome sequencing to study the core and pangenomes of soil and plant-associated prokaryotes.</title>
        <authorList>
            <person name="Whitman W."/>
        </authorList>
    </citation>
    <scope>NUCLEOTIDE SEQUENCE [LARGE SCALE GENOMIC DNA]</scope>
    <source>
        <strain evidence="3 4">X4EP2</strain>
    </source>
</reference>
<dbReference type="PANTHER" id="PTHR16026:SF0">
    <property type="entry name" value="CARTILAGE ACIDIC PROTEIN 1"/>
    <property type="match status" value="1"/>
</dbReference>
<evidence type="ECO:0000313" key="3">
    <source>
        <dbReference type="EMBL" id="NYF78036.1"/>
    </source>
</evidence>
<dbReference type="InterPro" id="IPR028994">
    <property type="entry name" value="Integrin_alpha_N"/>
</dbReference>
<sequence length="556" mass="59865">MPVVAQTAKEQTMHFRDVGPTAGLTTVPHSAAVKQYLVEMMGGGVALFDCDNDGKLDIVTVNDSTVDAYLHGGEAMVTLYHQDTLANGPLHFTDVTAAAGLTVRGWGMGVAVGDFDNDGLPDLYVTGYGHNVLYRNLGGCRFEDVTKQMGVAGGGFSAGAAWADYDRDGRLDLFVSRYVDSDLQHLPKPGDKGFDYQGLPMEVPVLRGETDLLFHNTGKAFNEVSQKAGVSNPDKRLGMGVVWSDYDHDGWPDLFVTNDMGPNFLYRNKHDGTFEDVGMISGTALSADGHTMGNMAADFADYDHNGTPDVVVTRYGYQPMSLYRNEGAIGFSDQAAAAGLTESAQQLVAWGAGFADFDNDGWADLFVANGNVSAMVDKLPHELKYREPLQLFRNQHNGTFMEMAGAAGLNAGALRSRRGTAFGDVNNDGNVDVVVYNEGGPPSLFLNETRSANHRVLFRLVGTKSNRSALGARVTIATGGMVQFDEVRGGGSYLSSNDQRLHFGLGDEKVIKTVTIEWPSGLVETLQDLKADTLYELVEGKGVQQATVLNTVGVPR</sequence>
<evidence type="ECO:0000256" key="1">
    <source>
        <dbReference type="ARBA" id="ARBA00022729"/>
    </source>
</evidence>
<dbReference type="InterPro" id="IPR013517">
    <property type="entry name" value="FG-GAP"/>
</dbReference>
<dbReference type="Proteomes" id="UP000589520">
    <property type="component" value="Unassembled WGS sequence"/>
</dbReference>
<dbReference type="EMBL" id="JACCCW010000001">
    <property type="protein sequence ID" value="NYF78036.1"/>
    <property type="molecule type" value="Genomic_DNA"/>
</dbReference>
<dbReference type="InterPro" id="IPR011519">
    <property type="entry name" value="UnbV_ASPIC"/>
</dbReference>
<dbReference type="SUPFAM" id="SSF69318">
    <property type="entry name" value="Integrin alpha N-terminal domain"/>
    <property type="match status" value="1"/>
</dbReference>
<feature type="domain" description="ASPIC/UnbV" evidence="2">
    <location>
        <begin position="469"/>
        <end position="535"/>
    </location>
</feature>
<organism evidence="3 4">
    <name type="scientific">Granulicella arctica</name>
    <dbReference type="NCBI Taxonomy" id="940613"/>
    <lineage>
        <taxon>Bacteria</taxon>
        <taxon>Pseudomonadati</taxon>
        <taxon>Acidobacteriota</taxon>
        <taxon>Terriglobia</taxon>
        <taxon>Terriglobales</taxon>
        <taxon>Acidobacteriaceae</taxon>
        <taxon>Granulicella</taxon>
    </lineage>
</organism>
<comment type="caution">
    <text evidence="3">The sequence shown here is derived from an EMBL/GenBank/DDBJ whole genome shotgun (WGS) entry which is preliminary data.</text>
</comment>
<evidence type="ECO:0000259" key="2">
    <source>
        <dbReference type="Pfam" id="PF07593"/>
    </source>
</evidence>
<dbReference type="Pfam" id="PF07593">
    <property type="entry name" value="UnbV_ASPIC"/>
    <property type="match status" value="1"/>
</dbReference>
<keyword evidence="4" id="KW-1185">Reference proteome</keyword>
<accession>A0A7Y9PF59</accession>
<evidence type="ECO:0000313" key="4">
    <source>
        <dbReference type="Proteomes" id="UP000589520"/>
    </source>
</evidence>
<gene>
    <name evidence="3" type="ORF">HDF17_000323</name>
</gene>
<dbReference type="Pfam" id="PF13517">
    <property type="entry name" value="FG-GAP_3"/>
    <property type="match status" value="2"/>
</dbReference>
<keyword evidence="1" id="KW-0732">Signal</keyword>
<name>A0A7Y9PF59_9BACT</name>
<proteinExistence type="predicted"/>